<dbReference type="PANTHER" id="PTHR43952">
    <property type="entry name" value="MYB FAMILY TRANSCRIPTION FACTOR-RELATED"/>
    <property type="match status" value="1"/>
</dbReference>
<dbReference type="CDD" id="cd00167">
    <property type="entry name" value="SANT"/>
    <property type="match status" value="1"/>
</dbReference>
<comment type="subcellular location">
    <subcellularLocation>
        <location evidence="1">Nucleus</location>
    </subcellularLocation>
</comment>
<evidence type="ECO:0000256" key="1">
    <source>
        <dbReference type="ARBA" id="ARBA00004123"/>
    </source>
</evidence>
<comment type="caution">
    <text evidence="6">The sequence shown here is derived from an EMBL/GenBank/DDBJ whole genome shotgun (WGS) entry which is preliminary data.</text>
</comment>
<name>A0A822Z4P8_NELNU</name>
<dbReference type="SUPFAM" id="SSF46689">
    <property type="entry name" value="Homeodomain-like"/>
    <property type="match status" value="1"/>
</dbReference>
<dbReference type="FunFam" id="1.10.10.60:FF:000154">
    <property type="entry name" value="Transcription factor SRM1"/>
    <property type="match status" value="1"/>
</dbReference>
<dbReference type="Pfam" id="PF00249">
    <property type="entry name" value="Myb_DNA-binding"/>
    <property type="match status" value="1"/>
</dbReference>
<dbReference type="PANTHER" id="PTHR43952:SF45">
    <property type="entry name" value="PROTEIN RADIALIS-LIKE 4"/>
    <property type="match status" value="1"/>
</dbReference>
<evidence type="ECO:0000259" key="5">
    <source>
        <dbReference type="PROSITE" id="PS50090"/>
    </source>
</evidence>
<keyword evidence="2" id="KW-0805">Transcription regulation</keyword>
<dbReference type="Gene3D" id="1.10.10.60">
    <property type="entry name" value="Homeodomain-like"/>
    <property type="match status" value="1"/>
</dbReference>
<feature type="domain" description="Myb-like" evidence="5">
    <location>
        <begin position="11"/>
        <end position="57"/>
    </location>
</feature>
<gene>
    <name evidence="6" type="ORF">HUJ06_009086</name>
</gene>
<dbReference type="EMBL" id="DUZY01000004">
    <property type="protein sequence ID" value="DAD38445.1"/>
    <property type="molecule type" value="Genomic_DNA"/>
</dbReference>
<sequence>MGDVSGVFFGWSWEENKLFEVALAMVDEENPNRWEVVAAMVGGKSAEEVRKHYFILLKDLECIESGRFDHGFEDQLCLQVECTQSICWTDEDQKYLIYGCFGAHWGCFCSWTQID</sequence>
<evidence type="ECO:0000256" key="2">
    <source>
        <dbReference type="ARBA" id="ARBA00023015"/>
    </source>
</evidence>
<organism evidence="6 7">
    <name type="scientific">Nelumbo nucifera</name>
    <name type="common">Sacred lotus</name>
    <dbReference type="NCBI Taxonomy" id="4432"/>
    <lineage>
        <taxon>Eukaryota</taxon>
        <taxon>Viridiplantae</taxon>
        <taxon>Streptophyta</taxon>
        <taxon>Embryophyta</taxon>
        <taxon>Tracheophyta</taxon>
        <taxon>Spermatophyta</taxon>
        <taxon>Magnoliopsida</taxon>
        <taxon>Proteales</taxon>
        <taxon>Nelumbonaceae</taxon>
        <taxon>Nelumbo</taxon>
    </lineage>
</organism>
<keyword evidence="4" id="KW-0539">Nucleus</keyword>
<evidence type="ECO:0000313" key="6">
    <source>
        <dbReference type="EMBL" id="DAD38445.1"/>
    </source>
</evidence>
<keyword evidence="7" id="KW-1185">Reference proteome</keyword>
<dbReference type="Proteomes" id="UP000607653">
    <property type="component" value="Unassembled WGS sequence"/>
</dbReference>
<keyword evidence="3" id="KW-0804">Transcription</keyword>
<dbReference type="GO" id="GO:0003700">
    <property type="term" value="F:DNA-binding transcription factor activity"/>
    <property type="evidence" value="ECO:0007669"/>
    <property type="project" value="InterPro"/>
</dbReference>
<reference evidence="6 7" key="1">
    <citation type="journal article" date="2020" name="Mol. Biol. Evol.">
        <title>Distinct Expression and Methylation Patterns for Genes with Different Fates following a Single Whole-Genome Duplication in Flowering Plants.</title>
        <authorList>
            <person name="Shi T."/>
            <person name="Rahmani R.S."/>
            <person name="Gugger P.F."/>
            <person name="Wang M."/>
            <person name="Li H."/>
            <person name="Zhang Y."/>
            <person name="Li Z."/>
            <person name="Wang Q."/>
            <person name="Van de Peer Y."/>
            <person name="Marchal K."/>
            <person name="Chen J."/>
        </authorList>
    </citation>
    <scope>NUCLEOTIDE SEQUENCE [LARGE SCALE GENOMIC DNA]</scope>
    <source>
        <tissue evidence="6">Leaf</tissue>
    </source>
</reference>
<evidence type="ECO:0000256" key="4">
    <source>
        <dbReference type="ARBA" id="ARBA00023242"/>
    </source>
</evidence>
<proteinExistence type="predicted"/>
<dbReference type="InterPro" id="IPR044636">
    <property type="entry name" value="RADIALIS-like"/>
</dbReference>
<dbReference type="GO" id="GO:0005634">
    <property type="term" value="C:nucleus"/>
    <property type="evidence" value="ECO:0007669"/>
    <property type="project" value="UniProtKB-SubCell"/>
</dbReference>
<dbReference type="InterPro" id="IPR001005">
    <property type="entry name" value="SANT/Myb"/>
</dbReference>
<evidence type="ECO:0000313" key="7">
    <source>
        <dbReference type="Proteomes" id="UP000607653"/>
    </source>
</evidence>
<protein>
    <recommendedName>
        <fullName evidence="5">Myb-like domain-containing protein</fullName>
    </recommendedName>
</protein>
<dbReference type="AlphaFoldDB" id="A0A822Z4P8"/>
<evidence type="ECO:0000256" key="3">
    <source>
        <dbReference type="ARBA" id="ARBA00023163"/>
    </source>
</evidence>
<dbReference type="InterPro" id="IPR009057">
    <property type="entry name" value="Homeodomain-like_sf"/>
</dbReference>
<dbReference type="SMART" id="SM00717">
    <property type="entry name" value="SANT"/>
    <property type="match status" value="1"/>
</dbReference>
<dbReference type="PROSITE" id="PS50090">
    <property type="entry name" value="MYB_LIKE"/>
    <property type="match status" value="1"/>
</dbReference>
<accession>A0A822Z4P8</accession>